<dbReference type="GeneID" id="104734262"/>
<evidence type="ECO:0000256" key="1">
    <source>
        <dbReference type="SAM" id="MobiDB-lite"/>
    </source>
</evidence>
<dbReference type="InterPro" id="IPR015216">
    <property type="entry name" value="SANTA"/>
</dbReference>
<reference evidence="3" key="1">
    <citation type="journal article" date="2014" name="Nat. Commun.">
        <title>The emerging biofuel crop Camelina sativa retains a highly undifferentiated hexaploid genome structure.</title>
        <authorList>
            <person name="Kagale S."/>
            <person name="Koh C."/>
            <person name="Nixon J."/>
            <person name="Bollina V."/>
            <person name="Clarke W.E."/>
            <person name="Tuteja R."/>
            <person name="Spillane C."/>
            <person name="Robinson S.J."/>
            <person name="Links M.G."/>
            <person name="Clarke C."/>
            <person name="Higgins E.E."/>
            <person name="Huebert T."/>
            <person name="Sharpe A.G."/>
            <person name="Parkin I.A."/>
        </authorList>
    </citation>
    <scope>NUCLEOTIDE SEQUENCE [LARGE SCALE GENOMIC DNA]</scope>
    <source>
        <strain evidence="3">cv. DH55</strain>
    </source>
</reference>
<feature type="compositionally biased region" description="Basic and acidic residues" evidence="1">
    <location>
        <begin position="532"/>
        <end position="543"/>
    </location>
</feature>
<feature type="region of interest" description="Disordered" evidence="1">
    <location>
        <begin position="346"/>
        <end position="372"/>
    </location>
</feature>
<feature type="compositionally biased region" description="Polar residues" evidence="1">
    <location>
        <begin position="359"/>
        <end position="369"/>
    </location>
</feature>
<feature type="compositionally biased region" description="Basic and acidic residues" evidence="1">
    <location>
        <begin position="503"/>
        <end position="513"/>
    </location>
</feature>
<feature type="region of interest" description="Disordered" evidence="1">
    <location>
        <begin position="625"/>
        <end position="648"/>
    </location>
</feature>
<gene>
    <name evidence="4" type="primary">LOC104734262</name>
</gene>
<keyword evidence="3" id="KW-1185">Reference proteome</keyword>
<feature type="region of interest" description="Disordered" evidence="1">
    <location>
        <begin position="387"/>
        <end position="556"/>
    </location>
</feature>
<evidence type="ECO:0000259" key="2">
    <source>
        <dbReference type="Pfam" id="PF09133"/>
    </source>
</evidence>
<sequence>MAEHREPNLDDNGSKSYFQKRVVLRDWWLIKCPKEFQGKRFGVAGIEDFVEKRAKRVLTSSPIIKALDVFTLLASDGIYITLRGFLNKERVVQNGFTPEISREFIFGFPPCWEQICNNCFGGGVSLGTDTNTVSSTVAKASYPILSPCNNKKENLEEDSPAEGRDESNVADTIAAEITTNTEDGSRPSYKITARRKSLHLQTRFGGESSEVHNTTTDGDHGGEGLDEAKSGNVENDTCEAIDKGVVSPADGSGRNHTGADNADKVTSTVTTAVSLTSEQQKGELRDGCEVFNNEDGERKLDESILQNLTTNDGDHGSEGLDKAKSGDVDKDEFEAINNGVILPADGCGRKRTDADNVDKVTSTSTNGEPLTSEELNGELKVTTASPHSLFKDFDKSSKPGRKGISKKSRKTLKKTGNVVEPSHCSETKVKSATKKRKPQNPTTNDKDRGKEGLKNVKSDDVERDECVGINDEVIDGCGRRHSGTDSVGKLTSKNATKESLTSEQRKGREKETKTTLLSKDLNSKPGKKGSSKKSEKTPKRDLQAAEENLSCESEENLSWGNTKRKIDFDVEVTPDNKVKKQKTSVVSTDSLGQKRSRSGRVFMSSLEYWRNQIPVYDMDRRLIEVKGGHETNPTPSKGKGSYRRKPRS</sequence>
<dbReference type="PANTHER" id="PTHR35311">
    <property type="entry name" value="KINETOCHORE-ASSOCIATED PROTEIN KNL-2 HOMOLOG"/>
    <property type="match status" value="1"/>
</dbReference>
<accession>A0ABM0V7F1</accession>
<feature type="compositionally biased region" description="Basic and acidic residues" evidence="1">
    <location>
        <begin position="217"/>
        <end position="229"/>
    </location>
</feature>
<evidence type="ECO:0000313" key="3">
    <source>
        <dbReference type="Proteomes" id="UP000694864"/>
    </source>
</evidence>
<dbReference type="Proteomes" id="UP000694864">
    <property type="component" value="Chromosome 13"/>
</dbReference>
<feature type="compositionally biased region" description="Basic and acidic residues" evidence="1">
    <location>
        <begin position="347"/>
        <end position="358"/>
    </location>
</feature>
<proteinExistence type="predicted"/>
<feature type="compositionally biased region" description="Polar residues" evidence="1">
    <location>
        <begin position="489"/>
        <end position="502"/>
    </location>
</feature>
<dbReference type="PANTHER" id="PTHR35311:SF9">
    <property type="entry name" value="KINETOCHORE-ASSOCIATED PROTEIN KNL-2 HOMOLOG"/>
    <property type="match status" value="1"/>
</dbReference>
<feature type="region of interest" description="Disordered" evidence="1">
    <location>
        <begin position="149"/>
        <end position="265"/>
    </location>
</feature>
<reference evidence="4" key="2">
    <citation type="submission" date="2025-08" db="UniProtKB">
        <authorList>
            <consortium name="RefSeq"/>
        </authorList>
    </citation>
    <scope>IDENTIFICATION</scope>
    <source>
        <tissue evidence="4">Leaf</tissue>
    </source>
</reference>
<organism evidence="3 4">
    <name type="scientific">Camelina sativa</name>
    <name type="common">False flax</name>
    <name type="synonym">Myagrum sativum</name>
    <dbReference type="NCBI Taxonomy" id="90675"/>
    <lineage>
        <taxon>Eukaryota</taxon>
        <taxon>Viridiplantae</taxon>
        <taxon>Streptophyta</taxon>
        <taxon>Embryophyta</taxon>
        <taxon>Tracheophyta</taxon>
        <taxon>Spermatophyta</taxon>
        <taxon>Magnoliopsida</taxon>
        <taxon>eudicotyledons</taxon>
        <taxon>Gunneridae</taxon>
        <taxon>Pentapetalae</taxon>
        <taxon>rosids</taxon>
        <taxon>malvids</taxon>
        <taxon>Brassicales</taxon>
        <taxon>Brassicaceae</taxon>
        <taxon>Camelineae</taxon>
        <taxon>Camelina</taxon>
    </lineage>
</organism>
<dbReference type="Pfam" id="PF09133">
    <property type="entry name" value="SANTA"/>
    <property type="match status" value="1"/>
</dbReference>
<evidence type="ECO:0000313" key="4">
    <source>
        <dbReference type="RefSeq" id="XP_010452097.1"/>
    </source>
</evidence>
<dbReference type="InterPro" id="IPR053090">
    <property type="entry name" value="Centromere_KNL-2_homolog"/>
</dbReference>
<dbReference type="RefSeq" id="XP_010452097.1">
    <property type="nucleotide sequence ID" value="XM_010453795.2"/>
</dbReference>
<name>A0ABM0V7F1_CAMSA</name>
<feature type="domain" description="SANTA" evidence="2">
    <location>
        <begin position="22"/>
        <end position="114"/>
    </location>
</feature>
<protein>
    <submittedName>
        <fullName evidence="4">Protein starmaker-like</fullName>
    </submittedName>
</protein>
<feature type="compositionally biased region" description="Basic and acidic residues" evidence="1">
    <location>
        <begin position="444"/>
        <end position="466"/>
    </location>
</feature>
<feature type="compositionally biased region" description="Basic residues" evidence="1">
    <location>
        <begin position="398"/>
        <end position="413"/>
    </location>
</feature>